<sequence length="84" mass="9288">MFVCPLCNGLATIDASCSTCGEGKLIDRGRVVDYLDDYSAYMSDEDLKMVDGLPDSKEKHSCVHVFQCTSCHEDETIPIHELDA</sequence>
<keyword evidence="2" id="KW-1185">Reference proteome</keyword>
<dbReference type="OrthoDB" id="1683552at2"/>
<gene>
    <name evidence="1" type="ORF">N781_14720</name>
</gene>
<name>A0A0A5GKU1_9BACI</name>
<evidence type="ECO:0000313" key="1">
    <source>
        <dbReference type="EMBL" id="KGX92584.1"/>
    </source>
</evidence>
<comment type="caution">
    <text evidence="1">The sequence shown here is derived from an EMBL/GenBank/DDBJ whole genome shotgun (WGS) entry which is preliminary data.</text>
</comment>
<evidence type="ECO:0000313" key="2">
    <source>
        <dbReference type="Proteomes" id="UP000030528"/>
    </source>
</evidence>
<dbReference type="RefSeq" id="WP_026800302.1">
    <property type="nucleotide sequence ID" value="NZ_AULI01000007.1"/>
</dbReference>
<reference evidence="1 2" key="1">
    <citation type="submission" date="2013-08" db="EMBL/GenBank/DDBJ databases">
        <authorList>
            <person name="Huang J."/>
            <person name="Wang G."/>
        </authorList>
    </citation>
    <scope>NUCLEOTIDE SEQUENCE [LARGE SCALE GENOMIC DNA]</scope>
    <source>
        <strain evidence="1 2">JSM 076056</strain>
    </source>
</reference>
<dbReference type="Proteomes" id="UP000030528">
    <property type="component" value="Unassembled WGS sequence"/>
</dbReference>
<dbReference type="AlphaFoldDB" id="A0A0A5GKU1"/>
<accession>A0A0A5GKU1</accession>
<organism evidence="1 2">
    <name type="scientific">Pontibacillus halophilus JSM 076056 = DSM 19796</name>
    <dbReference type="NCBI Taxonomy" id="1385510"/>
    <lineage>
        <taxon>Bacteria</taxon>
        <taxon>Bacillati</taxon>
        <taxon>Bacillota</taxon>
        <taxon>Bacilli</taxon>
        <taxon>Bacillales</taxon>
        <taxon>Bacillaceae</taxon>
        <taxon>Pontibacillus</taxon>
    </lineage>
</organism>
<dbReference type="EMBL" id="AVPE01000005">
    <property type="protein sequence ID" value="KGX92584.1"/>
    <property type="molecule type" value="Genomic_DNA"/>
</dbReference>
<protein>
    <submittedName>
        <fullName evidence="1">Uncharacterized protein</fullName>
    </submittedName>
</protein>
<proteinExistence type="predicted"/>
<dbReference type="STRING" id="1385510.GCA_000425205_01909"/>
<dbReference type="eggNOG" id="ENOG5033AT6">
    <property type="taxonomic scope" value="Bacteria"/>
</dbReference>